<dbReference type="Gene3D" id="3.40.30.60">
    <property type="entry name" value="FHIPEP family, domain 1"/>
    <property type="match status" value="1"/>
</dbReference>
<evidence type="ECO:0000256" key="3">
    <source>
        <dbReference type="ARBA" id="ARBA00022475"/>
    </source>
</evidence>
<dbReference type="PROSITE" id="PS00994">
    <property type="entry name" value="FHIPEP"/>
    <property type="match status" value="1"/>
</dbReference>
<feature type="transmembrane region" description="Helical" evidence="7">
    <location>
        <begin position="12"/>
        <end position="32"/>
    </location>
</feature>
<dbReference type="NCBIfam" id="TIGR01398">
    <property type="entry name" value="FlhA"/>
    <property type="match status" value="1"/>
</dbReference>
<feature type="transmembrane region" description="Helical" evidence="7">
    <location>
        <begin position="69"/>
        <end position="90"/>
    </location>
</feature>
<name>A0AAU7ANT8_9ACTN</name>
<comment type="similarity">
    <text evidence="2 7">Belongs to the FHIPEP (flagella/HR/invasion proteins export pore) family.</text>
</comment>
<feature type="transmembrane region" description="Helical" evidence="7">
    <location>
        <begin position="238"/>
        <end position="259"/>
    </location>
</feature>
<dbReference type="EMBL" id="CP114014">
    <property type="protein sequence ID" value="XAY03264.1"/>
    <property type="molecule type" value="Genomic_DNA"/>
</dbReference>
<keyword evidence="3 7" id="KW-1003">Cell membrane</keyword>
<dbReference type="Pfam" id="PF00771">
    <property type="entry name" value="FHIPEP"/>
    <property type="match status" value="1"/>
</dbReference>
<feature type="transmembrane region" description="Helical" evidence="7">
    <location>
        <begin position="196"/>
        <end position="218"/>
    </location>
</feature>
<dbReference type="PANTHER" id="PTHR30161:SF1">
    <property type="entry name" value="FLAGELLAR BIOSYNTHESIS PROTEIN FLHA-RELATED"/>
    <property type="match status" value="1"/>
</dbReference>
<dbReference type="GO" id="GO:0009306">
    <property type="term" value="P:protein secretion"/>
    <property type="evidence" value="ECO:0007669"/>
    <property type="project" value="InterPro"/>
</dbReference>
<keyword evidence="4 7" id="KW-0812">Transmembrane</keyword>
<keyword evidence="8" id="KW-0969">Cilium</keyword>
<dbReference type="Gene3D" id="3.40.50.12790">
    <property type="entry name" value="FHIPEP family, domain 4"/>
    <property type="match status" value="1"/>
</dbReference>
<keyword evidence="7" id="KW-0653">Protein transport</keyword>
<evidence type="ECO:0000256" key="4">
    <source>
        <dbReference type="ARBA" id="ARBA00022692"/>
    </source>
</evidence>
<evidence type="ECO:0000256" key="5">
    <source>
        <dbReference type="ARBA" id="ARBA00022989"/>
    </source>
</evidence>
<dbReference type="RefSeq" id="WP_354699818.1">
    <property type="nucleotide sequence ID" value="NZ_CP114014.1"/>
</dbReference>
<dbReference type="GO" id="GO:0044780">
    <property type="term" value="P:bacterial-type flagellum assembly"/>
    <property type="evidence" value="ECO:0007669"/>
    <property type="project" value="InterPro"/>
</dbReference>
<accession>A0AAU7ANT8</accession>
<protein>
    <recommendedName>
        <fullName evidence="7">Flagellar biosynthesis protein FlhA</fullName>
    </recommendedName>
</protein>
<dbReference type="InterPro" id="IPR001712">
    <property type="entry name" value="T3SS_FHIPEP"/>
</dbReference>
<evidence type="ECO:0000256" key="1">
    <source>
        <dbReference type="ARBA" id="ARBA00004651"/>
    </source>
</evidence>
<feature type="transmembrane region" description="Helical" evidence="7">
    <location>
        <begin position="280"/>
        <end position="310"/>
    </location>
</feature>
<feature type="transmembrane region" description="Helical" evidence="7">
    <location>
        <begin position="38"/>
        <end position="57"/>
    </location>
</feature>
<dbReference type="PIRSF" id="PIRSF005419">
    <property type="entry name" value="FlhA"/>
    <property type="match status" value="1"/>
</dbReference>
<feature type="transmembrane region" description="Helical" evidence="7">
    <location>
        <begin position="110"/>
        <end position="132"/>
    </location>
</feature>
<dbReference type="InterPro" id="IPR042196">
    <property type="entry name" value="FHIPEP_4"/>
</dbReference>
<dbReference type="InterPro" id="IPR042193">
    <property type="entry name" value="FHIPEP_3"/>
</dbReference>
<evidence type="ECO:0000313" key="8">
    <source>
        <dbReference type="EMBL" id="XAY03264.1"/>
    </source>
</evidence>
<keyword evidence="8" id="KW-0966">Cell projection</keyword>
<dbReference type="AlphaFoldDB" id="A0AAU7ANT8"/>
<evidence type="ECO:0000256" key="7">
    <source>
        <dbReference type="RuleBase" id="RU364093"/>
    </source>
</evidence>
<dbReference type="GO" id="GO:0005886">
    <property type="term" value="C:plasma membrane"/>
    <property type="evidence" value="ECO:0007669"/>
    <property type="project" value="UniProtKB-SubCell"/>
</dbReference>
<dbReference type="InterPro" id="IPR025505">
    <property type="entry name" value="FHIPEP_CS"/>
</dbReference>
<evidence type="ECO:0000256" key="6">
    <source>
        <dbReference type="ARBA" id="ARBA00023136"/>
    </source>
</evidence>
<organism evidence="8">
    <name type="scientific">Paraconexibacter sp. AEG42_29</name>
    <dbReference type="NCBI Taxonomy" id="2997339"/>
    <lineage>
        <taxon>Bacteria</taxon>
        <taxon>Bacillati</taxon>
        <taxon>Actinomycetota</taxon>
        <taxon>Thermoleophilia</taxon>
        <taxon>Solirubrobacterales</taxon>
        <taxon>Paraconexibacteraceae</taxon>
        <taxon>Paraconexibacter</taxon>
    </lineage>
</organism>
<comment type="function">
    <text evidence="7">Required for formation of the rod structure of the flagellar apparatus. Together with FliI and FliH, may constitute the export apparatus of flagellin.</text>
</comment>
<dbReference type="PRINTS" id="PR00949">
    <property type="entry name" value="TYPE3IMAPROT"/>
</dbReference>
<dbReference type="Gene3D" id="1.10.8.540">
    <property type="entry name" value="FHIPEP family, domain 3"/>
    <property type="match status" value="1"/>
</dbReference>
<keyword evidence="7" id="KW-1006">Bacterial flagellum protein export</keyword>
<comment type="subcellular location">
    <subcellularLocation>
        <location evidence="1 7">Cell membrane</location>
        <topology evidence="1 7">Multi-pass membrane protein</topology>
    </subcellularLocation>
</comment>
<reference evidence="8" key="1">
    <citation type="submission" date="2022-12" db="EMBL/GenBank/DDBJ databases">
        <title>Paraconexibacter alkalitolerans sp. nov. and Baekduia alba sp. nov., isolated from soil and emended description of the genera Paraconexibacter (Chun et al., 2020) and Baekduia (An et al., 2020).</title>
        <authorList>
            <person name="Vieira S."/>
            <person name="Huber K.J."/>
            <person name="Geppert A."/>
            <person name="Wolf J."/>
            <person name="Neumann-Schaal M."/>
            <person name="Muesken M."/>
            <person name="Overmann J."/>
        </authorList>
    </citation>
    <scope>NUCLEOTIDE SEQUENCE</scope>
    <source>
        <strain evidence="8">AEG42_29</strain>
    </source>
</reference>
<keyword evidence="6 7" id="KW-0472">Membrane</keyword>
<gene>
    <name evidence="8" type="primary">flhA_1</name>
    <name evidence="7" type="synonym">flhA</name>
    <name evidence="8" type="ORF">DSM112329_00076</name>
</gene>
<sequence length="689" mass="72588">MENLFQRLGRHTDLLAAGVVVLVVVMMIVPLPPLILDLAITLNISVALAVVVATLYLPRPLDFSAFPSLLLLTTLFRLAINVSVTRLILLEGDAGHVVEAFGTFVVGGNVVVGLVIFLVLVVIQMVVITAGAGRVAEVGARFTLDAMPGKQMAIDADLNAGQITEDQARERRADISREADFYGAMDGASKFVKGDAIAAVLITLINLVGGIIVGVAMMGMPLGEAAQHFSLLTVGDGLAAQIPALLVSVATGIIVTRSVSEKDLGADIASQIGAQHKAPMVAGVVICMFALVPGLPKLPFLVIGAGFFFIGRAAGKKLGVAEDATAAAELAALNAPAPLASPRDQALEALSLDALELSIGFGLVPLVDGGGASGSLPQRVGAVRRQIAGEVGTIIPSVRIHDDVMIGSHDYVMKVRGTEVARGSLLAGHQLALDPGDAIGQLDGIPTTEPAFGLPAMWIADARRPEAEALGYTVVDGESVIVTHLTETIRRHVAELLTRQDVRSLLDRLKEVNAAVVEEVVPDLLSVGELQRVLQALLREGVSIRDLGAVVEAAGDRARITRDPDLLAEYARQALGRTILAPYLDADHRLRAIALDPAMEQEVSESIAQTTDGEYLAMDPARAHALVQSLHDEVEQASARGRRPVLICSSRCRRHLRRLVEQALPQLSVCAYNEIAPGISVETIGVVSA</sequence>
<keyword evidence="7" id="KW-1005">Bacterial flagellum biogenesis</keyword>
<dbReference type="InterPro" id="IPR042194">
    <property type="entry name" value="FHIPEP_1"/>
</dbReference>
<dbReference type="KEGG" id="parq:DSM112329_00076"/>
<keyword evidence="8" id="KW-0282">Flagellum</keyword>
<dbReference type="PANTHER" id="PTHR30161">
    <property type="entry name" value="FLAGELLAR EXPORT PROTEIN, MEMBRANE FLHA SUBUNIT-RELATED"/>
    <property type="match status" value="1"/>
</dbReference>
<keyword evidence="5 7" id="KW-1133">Transmembrane helix</keyword>
<keyword evidence="7" id="KW-0813">Transport</keyword>
<dbReference type="InterPro" id="IPR006301">
    <property type="entry name" value="FlhA"/>
</dbReference>
<proteinExistence type="inferred from homology"/>
<evidence type="ECO:0000256" key="2">
    <source>
        <dbReference type="ARBA" id="ARBA00008835"/>
    </source>
</evidence>